<dbReference type="CDD" id="cd13585">
    <property type="entry name" value="PBP2_TMBP_like"/>
    <property type="match status" value="1"/>
</dbReference>
<name>A0A1Y5R8F3_9RHOB</name>
<dbReference type="PANTHER" id="PTHR43649:SF12">
    <property type="entry name" value="DIACETYLCHITOBIOSE BINDING PROTEIN DASA"/>
    <property type="match status" value="1"/>
</dbReference>
<comment type="similarity">
    <text evidence="2">Belongs to the bacterial solute-binding protein 1 family.</text>
</comment>
<dbReference type="AlphaFoldDB" id="A0A1Y5R8F3"/>
<dbReference type="InterPro" id="IPR006059">
    <property type="entry name" value="SBP"/>
</dbReference>
<dbReference type="EMBL" id="FWFW01000001">
    <property type="protein sequence ID" value="SLN11581.1"/>
    <property type="molecule type" value="Genomic_DNA"/>
</dbReference>
<evidence type="ECO:0000313" key="5">
    <source>
        <dbReference type="Proteomes" id="UP000193307"/>
    </source>
</evidence>
<gene>
    <name evidence="4" type="ORF">PAM7971_00069</name>
</gene>
<feature type="signal peptide" evidence="3">
    <location>
        <begin position="1"/>
        <end position="36"/>
    </location>
</feature>
<dbReference type="PANTHER" id="PTHR43649">
    <property type="entry name" value="ARABINOSE-BINDING PROTEIN-RELATED"/>
    <property type="match status" value="1"/>
</dbReference>
<dbReference type="Pfam" id="PF01547">
    <property type="entry name" value="SBP_bac_1"/>
    <property type="match status" value="1"/>
</dbReference>
<comment type="subcellular location">
    <subcellularLocation>
        <location evidence="1">Periplasm</location>
    </subcellularLocation>
</comment>
<organism evidence="4 5">
    <name type="scientific">Pacificibacter marinus</name>
    <dbReference type="NCBI Taxonomy" id="658057"/>
    <lineage>
        <taxon>Bacteria</taxon>
        <taxon>Pseudomonadati</taxon>
        <taxon>Pseudomonadota</taxon>
        <taxon>Alphaproteobacteria</taxon>
        <taxon>Rhodobacterales</taxon>
        <taxon>Roseobacteraceae</taxon>
        <taxon>Pacificibacter</taxon>
    </lineage>
</organism>
<dbReference type="STRING" id="658057.SAMN04488032_101578"/>
<evidence type="ECO:0000256" key="1">
    <source>
        <dbReference type="ARBA" id="ARBA00004418"/>
    </source>
</evidence>
<reference evidence="4 5" key="1">
    <citation type="submission" date="2017-03" db="EMBL/GenBank/DDBJ databases">
        <authorList>
            <person name="Afonso C.L."/>
            <person name="Miller P.J."/>
            <person name="Scott M.A."/>
            <person name="Spackman E."/>
            <person name="Goraichik I."/>
            <person name="Dimitrov K.M."/>
            <person name="Suarez D.L."/>
            <person name="Swayne D.E."/>
        </authorList>
    </citation>
    <scope>NUCLEOTIDE SEQUENCE [LARGE SCALE GENOMIC DNA]</scope>
    <source>
        <strain evidence="4 5">CECT 7971</strain>
    </source>
</reference>
<dbReference type="InterPro" id="IPR050490">
    <property type="entry name" value="Bact_solute-bd_prot1"/>
</dbReference>
<accession>A0A1Y5R8F3</accession>
<evidence type="ECO:0000256" key="2">
    <source>
        <dbReference type="ARBA" id="ARBA00008520"/>
    </source>
</evidence>
<sequence>MTHSNKDTAPTAWAKTLKTLAMGLLASTAIASGAQAQEVNFWYHFDNADNPMSALVEKFEAENPGITVNAENVPWNSYYDQLYTSIVAGTGPDAALVKLNAQPRLIEMEALEPLDAWINGWGGKAEVQDNLFTLTAAADGSHYYLPVQYVVLYLYYRTDMFQELGLTPPTTCDEFRDAAKALTRDTDGDGHTDVYGFGFRGGKGGHDHWASLTLARDGVGFGKGELTSEAGVAGTQFVLDLFQKDKVFPPSAPNDGFKEIIGAFQGGQTAMTIHHIGSSAGMVEALGDKVSAVPVPECGGGHWTSFGDESTAVFSAAQDKEAAWKWISFLSSPINNAEFNKATGQLPVTKTDSANWDGHAARFVDATVASLPFAELLPNTSETADFANTVWPVAMQRALIGEISATEMNAEIDALYNK</sequence>
<dbReference type="Proteomes" id="UP000193307">
    <property type="component" value="Unassembled WGS sequence"/>
</dbReference>
<keyword evidence="3" id="KW-0732">Signal</keyword>
<evidence type="ECO:0000256" key="3">
    <source>
        <dbReference type="SAM" id="SignalP"/>
    </source>
</evidence>
<dbReference type="RefSeq" id="WP_085847009.1">
    <property type="nucleotide sequence ID" value="NZ_FNZV01000001.1"/>
</dbReference>
<dbReference type="SUPFAM" id="SSF53850">
    <property type="entry name" value="Periplasmic binding protein-like II"/>
    <property type="match status" value="1"/>
</dbReference>
<evidence type="ECO:0000313" key="4">
    <source>
        <dbReference type="EMBL" id="SLN11581.1"/>
    </source>
</evidence>
<feature type="chain" id="PRO_5010988614" evidence="3">
    <location>
        <begin position="37"/>
        <end position="418"/>
    </location>
</feature>
<keyword evidence="5" id="KW-1185">Reference proteome</keyword>
<protein>
    <submittedName>
        <fullName evidence="4">Glycerol-3-phosphate transporter periplasmic binding protein</fullName>
    </submittedName>
</protein>
<dbReference type="GO" id="GO:0042597">
    <property type="term" value="C:periplasmic space"/>
    <property type="evidence" value="ECO:0007669"/>
    <property type="project" value="UniProtKB-SubCell"/>
</dbReference>
<dbReference type="Gene3D" id="3.40.190.10">
    <property type="entry name" value="Periplasmic binding protein-like II"/>
    <property type="match status" value="2"/>
</dbReference>
<proteinExistence type="inferred from homology"/>